<gene>
    <name evidence="1" type="ORF">M378DRAFT_360126</name>
</gene>
<accession>A0A0C2S545</accession>
<proteinExistence type="predicted"/>
<evidence type="ECO:0000313" key="2">
    <source>
        <dbReference type="Proteomes" id="UP000054549"/>
    </source>
</evidence>
<dbReference type="HOGENOM" id="CLU_2412793_0_0_1"/>
<name>A0A0C2S545_AMAMK</name>
<sequence length="96" mass="11196">MTFTHFSQRLEIARTIRYIHSMAIALFSRIIEPKRFGLDSNLRGRAKVLFIGLFAWWPREVSIYGHENSDHLAESTYESNITTFADLFHSICFGLQ</sequence>
<dbReference type="EMBL" id="KN818356">
    <property type="protein sequence ID" value="KIL57840.1"/>
    <property type="molecule type" value="Genomic_DNA"/>
</dbReference>
<reference evidence="1 2" key="1">
    <citation type="submission" date="2014-04" db="EMBL/GenBank/DDBJ databases">
        <title>Evolutionary Origins and Diversification of the Mycorrhizal Mutualists.</title>
        <authorList>
            <consortium name="DOE Joint Genome Institute"/>
            <consortium name="Mycorrhizal Genomics Consortium"/>
            <person name="Kohler A."/>
            <person name="Kuo A."/>
            <person name="Nagy L.G."/>
            <person name="Floudas D."/>
            <person name="Copeland A."/>
            <person name="Barry K.W."/>
            <person name="Cichocki N."/>
            <person name="Veneault-Fourrey C."/>
            <person name="LaButti K."/>
            <person name="Lindquist E.A."/>
            <person name="Lipzen A."/>
            <person name="Lundell T."/>
            <person name="Morin E."/>
            <person name="Murat C."/>
            <person name="Riley R."/>
            <person name="Ohm R."/>
            <person name="Sun H."/>
            <person name="Tunlid A."/>
            <person name="Henrissat B."/>
            <person name="Grigoriev I.V."/>
            <person name="Hibbett D.S."/>
            <person name="Martin F."/>
        </authorList>
    </citation>
    <scope>NUCLEOTIDE SEQUENCE [LARGE SCALE GENOMIC DNA]</scope>
    <source>
        <strain evidence="1 2">Koide BX008</strain>
    </source>
</reference>
<organism evidence="1 2">
    <name type="scientific">Amanita muscaria (strain Koide BX008)</name>
    <dbReference type="NCBI Taxonomy" id="946122"/>
    <lineage>
        <taxon>Eukaryota</taxon>
        <taxon>Fungi</taxon>
        <taxon>Dikarya</taxon>
        <taxon>Basidiomycota</taxon>
        <taxon>Agaricomycotina</taxon>
        <taxon>Agaricomycetes</taxon>
        <taxon>Agaricomycetidae</taxon>
        <taxon>Agaricales</taxon>
        <taxon>Pluteineae</taxon>
        <taxon>Amanitaceae</taxon>
        <taxon>Amanita</taxon>
    </lineage>
</organism>
<evidence type="ECO:0000313" key="1">
    <source>
        <dbReference type="EMBL" id="KIL57840.1"/>
    </source>
</evidence>
<dbReference type="Proteomes" id="UP000054549">
    <property type="component" value="Unassembled WGS sequence"/>
</dbReference>
<keyword evidence="2" id="KW-1185">Reference proteome</keyword>
<dbReference type="InParanoid" id="A0A0C2S545"/>
<dbReference type="AlphaFoldDB" id="A0A0C2S545"/>
<protein>
    <submittedName>
        <fullName evidence="1">Uncharacterized protein</fullName>
    </submittedName>
</protein>